<dbReference type="Pfam" id="PF13419">
    <property type="entry name" value="HAD_2"/>
    <property type="match status" value="1"/>
</dbReference>
<dbReference type="SFLD" id="SFLDS00003">
    <property type="entry name" value="Haloacid_Dehalogenase"/>
    <property type="match status" value="1"/>
</dbReference>
<keyword evidence="1" id="KW-0378">Hydrolase</keyword>
<dbReference type="InterPro" id="IPR006439">
    <property type="entry name" value="HAD-SF_hydro_IA"/>
</dbReference>
<dbReference type="STRING" id="582899.Hden_1497"/>
<dbReference type="NCBIfam" id="TIGR01509">
    <property type="entry name" value="HAD-SF-IA-v3"/>
    <property type="match status" value="1"/>
</dbReference>
<dbReference type="eggNOG" id="COG0546">
    <property type="taxonomic scope" value="Bacteria"/>
</dbReference>
<dbReference type="GO" id="GO:0006281">
    <property type="term" value="P:DNA repair"/>
    <property type="evidence" value="ECO:0007669"/>
    <property type="project" value="TreeGrafter"/>
</dbReference>
<evidence type="ECO:0000313" key="2">
    <source>
        <dbReference type="Proteomes" id="UP000002033"/>
    </source>
</evidence>
<dbReference type="AlphaFoldDB" id="D8JXV0"/>
<dbReference type="HOGENOM" id="CLU_045011_19_2_5"/>
<dbReference type="KEGG" id="hdn:Hden_1497"/>
<dbReference type="NCBIfam" id="TIGR01549">
    <property type="entry name" value="HAD-SF-IA-v1"/>
    <property type="match status" value="1"/>
</dbReference>
<dbReference type="Gene3D" id="1.10.150.240">
    <property type="entry name" value="Putative phosphatase, domain 2"/>
    <property type="match status" value="1"/>
</dbReference>
<dbReference type="OrthoDB" id="9797743at2"/>
<organism evidence="1 2">
    <name type="scientific">Hyphomicrobium denitrificans (strain ATCC 51888 / DSM 1869 / NCIMB 11706 / TK 0415)</name>
    <dbReference type="NCBI Taxonomy" id="582899"/>
    <lineage>
        <taxon>Bacteria</taxon>
        <taxon>Pseudomonadati</taxon>
        <taxon>Pseudomonadota</taxon>
        <taxon>Alphaproteobacteria</taxon>
        <taxon>Hyphomicrobiales</taxon>
        <taxon>Hyphomicrobiaceae</taxon>
        <taxon>Hyphomicrobium</taxon>
    </lineage>
</organism>
<gene>
    <name evidence="1" type="ordered locus">Hden_1497</name>
</gene>
<dbReference type="GO" id="GO:0005829">
    <property type="term" value="C:cytosol"/>
    <property type="evidence" value="ECO:0007669"/>
    <property type="project" value="TreeGrafter"/>
</dbReference>
<evidence type="ECO:0000313" key="1">
    <source>
        <dbReference type="EMBL" id="ADJ23309.1"/>
    </source>
</evidence>
<dbReference type="RefSeq" id="WP_013215524.1">
    <property type="nucleotide sequence ID" value="NC_014313.1"/>
</dbReference>
<dbReference type="SFLD" id="SFLDG01135">
    <property type="entry name" value="C1.5.6:_HAD__Beta-PGM__Phospha"/>
    <property type="match status" value="1"/>
</dbReference>
<dbReference type="InterPro" id="IPR041492">
    <property type="entry name" value="HAD_2"/>
</dbReference>
<sequence>MKLIVFDCDGTIVDSQASIVLSMEHAFKSLRMIPPTREQTLAVVGLSLLEACSALAPEAEYGTCVELSEAYKSAFRDLDRNPSDADVLFPLAKETIAHLAARDDHLLAIATGKSRRGVERMCEREGWQSSFVTIQTSDDHPSKPHPSMLLQAMREAGVEPGDTVMIGDTTYDIDMAHAAGVSAIGVAWGYHSVAELTTAGAHRIIESFTDLPAAIDVALGTKSCAA</sequence>
<dbReference type="EMBL" id="CP002083">
    <property type="protein sequence ID" value="ADJ23309.1"/>
    <property type="molecule type" value="Genomic_DNA"/>
</dbReference>
<name>D8JXV0_HYPDA</name>
<reference evidence="2" key="1">
    <citation type="journal article" date="2011" name="J. Bacteriol.">
        <title>Genome sequences of eight morphologically diverse alphaproteobacteria.</title>
        <authorList>
            <consortium name="US DOE Joint Genome Institute"/>
            <person name="Brown P.J."/>
            <person name="Kysela D.T."/>
            <person name="Buechlein A."/>
            <person name="Hemmerich C."/>
            <person name="Brun Y.V."/>
        </authorList>
    </citation>
    <scope>NUCLEOTIDE SEQUENCE [LARGE SCALE GENOMIC DNA]</scope>
    <source>
        <strain evidence="2">ATCC 51888 / DSM 1869 / NCIB 11706 / TK 0415</strain>
    </source>
</reference>
<dbReference type="InterPro" id="IPR036412">
    <property type="entry name" value="HAD-like_sf"/>
</dbReference>
<dbReference type="InterPro" id="IPR050155">
    <property type="entry name" value="HAD-like_hydrolase_sf"/>
</dbReference>
<dbReference type="Proteomes" id="UP000002033">
    <property type="component" value="Chromosome"/>
</dbReference>
<keyword evidence="2" id="KW-1185">Reference proteome</keyword>
<dbReference type="Gene3D" id="3.40.50.1000">
    <property type="entry name" value="HAD superfamily/HAD-like"/>
    <property type="match status" value="1"/>
</dbReference>
<dbReference type="PANTHER" id="PTHR43434:SF24">
    <property type="entry name" value="HYDROLASE-RELATED"/>
    <property type="match status" value="1"/>
</dbReference>
<dbReference type="PANTHER" id="PTHR43434">
    <property type="entry name" value="PHOSPHOGLYCOLATE PHOSPHATASE"/>
    <property type="match status" value="1"/>
</dbReference>
<dbReference type="SUPFAM" id="SSF56784">
    <property type="entry name" value="HAD-like"/>
    <property type="match status" value="1"/>
</dbReference>
<proteinExistence type="predicted"/>
<dbReference type="GO" id="GO:0008967">
    <property type="term" value="F:phosphoglycolate phosphatase activity"/>
    <property type="evidence" value="ECO:0007669"/>
    <property type="project" value="TreeGrafter"/>
</dbReference>
<protein>
    <submittedName>
        <fullName evidence="1">HAD-superfamily hydrolase, subfamily IA, variant 1</fullName>
    </submittedName>
</protein>
<dbReference type="SFLD" id="SFLDG01129">
    <property type="entry name" value="C1.5:_HAD__Beta-PGM__Phosphata"/>
    <property type="match status" value="1"/>
</dbReference>
<dbReference type="InterPro" id="IPR023214">
    <property type="entry name" value="HAD_sf"/>
</dbReference>
<accession>D8JXV0</accession>
<dbReference type="InterPro" id="IPR023198">
    <property type="entry name" value="PGP-like_dom2"/>
</dbReference>